<keyword evidence="2" id="KW-0812">Transmembrane</keyword>
<protein>
    <submittedName>
        <fullName evidence="3">Uncharacterized protein</fullName>
    </submittedName>
</protein>
<feature type="transmembrane region" description="Helical" evidence="2">
    <location>
        <begin position="284"/>
        <end position="304"/>
    </location>
</feature>
<feature type="region of interest" description="Disordered" evidence="1">
    <location>
        <begin position="1"/>
        <end position="207"/>
    </location>
</feature>
<feature type="compositionally biased region" description="Basic and acidic residues" evidence="1">
    <location>
        <begin position="1"/>
        <end position="10"/>
    </location>
</feature>
<dbReference type="RefSeq" id="WP_192761164.1">
    <property type="nucleotide sequence ID" value="NZ_JADBDZ010000001.1"/>
</dbReference>
<evidence type="ECO:0000313" key="3">
    <source>
        <dbReference type="EMBL" id="MBE1534861.1"/>
    </source>
</evidence>
<proteinExistence type="predicted"/>
<feature type="transmembrane region" description="Helical" evidence="2">
    <location>
        <begin position="310"/>
        <end position="328"/>
    </location>
</feature>
<dbReference type="EMBL" id="JADBDZ010000001">
    <property type="protein sequence ID" value="MBE1534861.1"/>
    <property type="molecule type" value="Genomic_DNA"/>
</dbReference>
<evidence type="ECO:0000256" key="2">
    <source>
        <dbReference type="SAM" id="Phobius"/>
    </source>
</evidence>
<keyword evidence="2" id="KW-0472">Membrane</keyword>
<accession>A0ABR9JWA4</accession>
<feature type="transmembrane region" description="Helical" evidence="2">
    <location>
        <begin position="212"/>
        <end position="233"/>
    </location>
</feature>
<feature type="compositionally biased region" description="Pro residues" evidence="1">
    <location>
        <begin position="156"/>
        <end position="175"/>
    </location>
</feature>
<sequence>MADGKRRDGGDEVGGAEAERTRPDQRLPKRDGTAGESAAVEDETREDPGDERVAGETIVDEPSPRVPEGGWTAELPAPSGDDAAEAPEPDAEREPGPEPEATRPAPLPAGPSEDEPEPEPASEPAPVSPAEATRPAPLPSAPRPADPADADVTTPAPLPAAEPATPAPAPAPSVPAPRAASAPPPAPAPPVQGGTSGGTAKRGESPTWHRQHYTVGMFLLAYGVMSLVSGTLLWGDRRDEVGDYFASGPSGTILGLAKAVQVVLVLATVAAMARRRDTWFVPPLAGWMAGFALFAVLDVYTGRWGGLLEHLLYLAGFVILLFLSYGLSAKAQVGGAARAPGEEARPVEGLTRTQELALAAINRLPRR</sequence>
<name>A0ABR9JWA4_9ACTN</name>
<keyword evidence="4" id="KW-1185">Reference proteome</keyword>
<feature type="compositionally biased region" description="Pro residues" evidence="1">
    <location>
        <begin position="136"/>
        <end position="145"/>
    </location>
</feature>
<keyword evidence="2" id="KW-1133">Transmembrane helix</keyword>
<gene>
    <name evidence="3" type="ORF">H4W34_004694</name>
</gene>
<feature type="compositionally biased region" description="Basic and acidic residues" evidence="1">
    <location>
        <begin position="17"/>
        <end position="33"/>
    </location>
</feature>
<evidence type="ECO:0000313" key="4">
    <source>
        <dbReference type="Proteomes" id="UP000627838"/>
    </source>
</evidence>
<dbReference type="PRINTS" id="PR01217">
    <property type="entry name" value="PRICHEXTENSN"/>
</dbReference>
<comment type="caution">
    <text evidence="3">The sequence shown here is derived from an EMBL/GenBank/DDBJ whole genome shotgun (WGS) entry which is preliminary data.</text>
</comment>
<feature type="transmembrane region" description="Helical" evidence="2">
    <location>
        <begin position="253"/>
        <end position="272"/>
    </location>
</feature>
<evidence type="ECO:0000256" key="1">
    <source>
        <dbReference type="SAM" id="MobiDB-lite"/>
    </source>
</evidence>
<organism evidence="3 4">
    <name type="scientific">Actinomadura algeriensis</name>
    <dbReference type="NCBI Taxonomy" id="1679523"/>
    <lineage>
        <taxon>Bacteria</taxon>
        <taxon>Bacillati</taxon>
        <taxon>Actinomycetota</taxon>
        <taxon>Actinomycetes</taxon>
        <taxon>Streptosporangiales</taxon>
        <taxon>Thermomonosporaceae</taxon>
        <taxon>Actinomadura</taxon>
    </lineage>
</organism>
<dbReference type="Proteomes" id="UP000627838">
    <property type="component" value="Unassembled WGS sequence"/>
</dbReference>
<reference evidence="3 4" key="1">
    <citation type="submission" date="2020-10" db="EMBL/GenBank/DDBJ databases">
        <title>Sequencing the genomes of 1000 actinobacteria strains.</title>
        <authorList>
            <person name="Klenk H.-P."/>
        </authorList>
    </citation>
    <scope>NUCLEOTIDE SEQUENCE [LARGE SCALE GENOMIC DNA]</scope>
    <source>
        <strain evidence="3 4">DSM 46744</strain>
    </source>
</reference>